<gene>
    <name evidence="1" type="ORF">L596_002697</name>
</gene>
<sequence>MTWNDCQSYKNNFKNINIYSWGQSNNCTNLTDFRGPQARDRFANHDTIIAKRCVGGAFSEFAEGVVFPAPAVVKNSDLDALWMYCGCTVSNLHCEQPVTLEFVIFV</sequence>
<evidence type="ECO:0000313" key="2">
    <source>
        <dbReference type="Proteomes" id="UP000298663"/>
    </source>
</evidence>
<organism evidence="1 2">
    <name type="scientific">Steinernema carpocapsae</name>
    <name type="common">Entomopathogenic nematode</name>
    <dbReference type="NCBI Taxonomy" id="34508"/>
    <lineage>
        <taxon>Eukaryota</taxon>
        <taxon>Metazoa</taxon>
        <taxon>Ecdysozoa</taxon>
        <taxon>Nematoda</taxon>
        <taxon>Chromadorea</taxon>
        <taxon>Rhabditida</taxon>
        <taxon>Tylenchina</taxon>
        <taxon>Panagrolaimomorpha</taxon>
        <taxon>Strongyloidoidea</taxon>
        <taxon>Steinernematidae</taxon>
        <taxon>Steinernema</taxon>
    </lineage>
</organism>
<dbReference type="Proteomes" id="UP000298663">
    <property type="component" value="Unassembled WGS sequence"/>
</dbReference>
<comment type="caution">
    <text evidence="1">The sequence shown here is derived from an EMBL/GenBank/DDBJ whole genome shotgun (WGS) entry which is preliminary data.</text>
</comment>
<evidence type="ECO:0000313" key="1">
    <source>
        <dbReference type="EMBL" id="TMS35258.1"/>
    </source>
</evidence>
<dbReference type="EMBL" id="AZBU02000001">
    <property type="protein sequence ID" value="TMS35258.1"/>
    <property type="molecule type" value="Genomic_DNA"/>
</dbReference>
<keyword evidence="2" id="KW-1185">Reference proteome</keyword>
<name>A0A4U8UU23_STECR</name>
<protein>
    <submittedName>
        <fullName evidence="1">Uncharacterized protein</fullName>
    </submittedName>
</protein>
<dbReference type="AlphaFoldDB" id="A0A4U8UU23"/>
<reference evidence="1 2" key="1">
    <citation type="journal article" date="2015" name="Genome Biol.">
        <title>Comparative genomics of Steinernema reveals deeply conserved gene regulatory networks.</title>
        <authorList>
            <person name="Dillman A.R."/>
            <person name="Macchietto M."/>
            <person name="Porter C.F."/>
            <person name="Rogers A."/>
            <person name="Williams B."/>
            <person name="Antoshechkin I."/>
            <person name="Lee M.M."/>
            <person name="Goodwin Z."/>
            <person name="Lu X."/>
            <person name="Lewis E.E."/>
            <person name="Goodrich-Blair H."/>
            <person name="Stock S.P."/>
            <person name="Adams B.J."/>
            <person name="Sternberg P.W."/>
            <person name="Mortazavi A."/>
        </authorList>
    </citation>
    <scope>NUCLEOTIDE SEQUENCE [LARGE SCALE GENOMIC DNA]</scope>
    <source>
        <strain evidence="1 2">ALL</strain>
    </source>
</reference>
<accession>A0A4U8UU23</accession>
<proteinExistence type="predicted"/>
<reference evidence="1 2" key="2">
    <citation type="journal article" date="2019" name="G3 (Bethesda)">
        <title>Hybrid Assembly of the Genome of the Entomopathogenic Nematode Steinernema carpocapsae Identifies the X-Chromosome.</title>
        <authorList>
            <person name="Serra L."/>
            <person name="Macchietto M."/>
            <person name="Macias-Munoz A."/>
            <person name="McGill C.J."/>
            <person name="Rodriguez I.M."/>
            <person name="Rodriguez B."/>
            <person name="Murad R."/>
            <person name="Mortazavi A."/>
        </authorList>
    </citation>
    <scope>NUCLEOTIDE SEQUENCE [LARGE SCALE GENOMIC DNA]</scope>
    <source>
        <strain evidence="1 2">ALL</strain>
    </source>
</reference>